<keyword evidence="1" id="KW-0285">Flavoprotein</keyword>
<dbReference type="GO" id="GO:0046168">
    <property type="term" value="P:glycerol-3-phosphate catabolic process"/>
    <property type="evidence" value="ECO:0007669"/>
    <property type="project" value="TreeGrafter"/>
</dbReference>
<dbReference type="PANTHER" id="PTHR11985:SF35">
    <property type="entry name" value="ANAEROBIC GLYCEROL-3-PHOSPHATE DEHYDROGENASE SUBUNIT A"/>
    <property type="match status" value="1"/>
</dbReference>
<reference evidence="4 5" key="1">
    <citation type="submission" date="2018-05" db="EMBL/GenBank/DDBJ databases">
        <title>Evolution of small genomes with special reference to Mycobacterium leprae.</title>
        <authorList>
            <person name="Mohanty P.S."/>
            <person name="Bansal A.K."/>
            <person name="Gupta U.D."/>
            <person name="Naaz F."/>
            <person name="Dwivedi V.D."/>
            <person name="Singh H."/>
            <person name="Gupta G."/>
            <person name="Sharma S."/>
            <person name="Arora M."/>
        </authorList>
    </citation>
    <scope>NUCLEOTIDE SEQUENCE [LARGE SCALE GENOMIC DNA]</scope>
    <source>
        <strain evidence="4 5">MRHRU-235-G</strain>
    </source>
</reference>
<dbReference type="InterPro" id="IPR000447">
    <property type="entry name" value="G3P_DH_FAD-dep"/>
</dbReference>
<evidence type="ECO:0000313" key="4">
    <source>
        <dbReference type="EMBL" id="AWV48237.1"/>
    </source>
</evidence>
<dbReference type="PROSITE" id="PS00978">
    <property type="entry name" value="FAD_G3PDH_2"/>
    <property type="match status" value="1"/>
</dbReference>
<gene>
    <name evidence="4" type="ORF">DIJ64_09775</name>
</gene>
<keyword evidence="3" id="KW-0560">Oxidoreductase</keyword>
<dbReference type="Proteomes" id="UP000249682">
    <property type="component" value="Chromosome"/>
</dbReference>
<dbReference type="Gene3D" id="3.30.9.10">
    <property type="entry name" value="D-Amino Acid Oxidase, subunit A, domain 2"/>
    <property type="match status" value="1"/>
</dbReference>
<evidence type="ECO:0000256" key="2">
    <source>
        <dbReference type="ARBA" id="ARBA00022827"/>
    </source>
</evidence>
<evidence type="ECO:0000313" key="5">
    <source>
        <dbReference type="Proteomes" id="UP000249682"/>
    </source>
</evidence>
<evidence type="ECO:0000256" key="3">
    <source>
        <dbReference type="ARBA" id="ARBA00023002"/>
    </source>
</evidence>
<accession>A0AAD0KT53</accession>
<keyword evidence="2" id="KW-0274">FAD</keyword>
<dbReference type="Gene3D" id="3.50.50.60">
    <property type="entry name" value="FAD/NAD(P)-binding domain"/>
    <property type="match status" value="1"/>
</dbReference>
<dbReference type="AlphaFoldDB" id="A0AAD0KT53"/>
<dbReference type="EMBL" id="CP029543">
    <property type="protein sequence ID" value="AWV48237.1"/>
    <property type="molecule type" value="Genomic_DNA"/>
</dbReference>
<name>A0AAD0KT53_MYCLR</name>
<dbReference type="GO" id="GO:0004368">
    <property type="term" value="F:glycerol-3-phosphate dehydrogenase (quinone) activity"/>
    <property type="evidence" value="ECO:0007669"/>
    <property type="project" value="InterPro"/>
</dbReference>
<sequence length="133" mass="14714">MYCESFLEEITFLLDTVNTALGAALRITDVIGSYVGLRPLIDTCEGRSADVSRDYAVVELPFDVISAIGGKLTEYRYTARDVLDHVIRLWHLPAANCRTRDLPLIGILANPGPRCWLQHGAGRRRVEVAGTTL</sequence>
<protein>
    <submittedName>
        <fullName evidence="4">Uncharacterized protein</fullName>
    </submittedName>
</protein>
<dbReference type="InterPro" id="IPR036188">
    <property type="entry name" value="FAD/NAD-bd_sf"/>
</dbReference>
<organism evidence="4 5">
    <name type="scientific">Mycobacterium leprae</name>
    <dbReference type="NCBI Taxonomy" id="1769"/>
    <lineage>
        <taxon>Bacteria</taxon>
        <taxon>Bacillati</taxon>
        <taxon>Actinomycetota</taxon>
        <taxon>Actinomycetes</taxon>
        <taxon>Mycobacteriales</taxon>
        <taxon>Mycobacteriaceae</taxon>
        <taxon>Mycobacterium</taxon>
    </lineage>
</organism>
<proteinExistence type="predicted"/>
<dbReference type="PANTHER" id="PTHR11985">
    <property type="entry name" value="GLYCEROL-3-PHOSPHATE DEHYDROGENASE"/>
    <property type="match status" value="1"/>
</dbReference>
<evidence type="ECO:0000256" key="1">
    <source>
        <dbReference type="ARBA" id="ARBA00022630"/>
    </source>
</evidence>